<keyword evidence="2" id="KW-1185">Reference proteome</keyword>
<dbReference type="AlphaFoldDB" id="A0A1G8WGY7"/>
<dbReference type="InterPro" id="IPR055533">
    <property type="entry name" value="DUF7109"/>
</dbReference>
<dbReference type="RefSeq" id="WP_092702605.1">
    <property type="nucleotide sequence ID" value="NZ_FNFC01000009.1"/>
</dbReference>
<dbReference type="OrthoDB" id="214610at2157"/>
<sequence length="162" mass="17328">MEFTGDELAGVVDLFGGLTHDELSEALAELAYRQGEGYDASAFEDPIDEAIKAYYLVAVDPDALGAAVTEPLLLAGPLAFPTLPTDARDLPHILDVETRTVSTEVVGPAVVEMFREDAMAAIEADDTERIDTLLDASYELEPWAGVTVEGIREELAGATQTN</sequence>
<dbReference type="Pfam" id="PF23421">
    <property type="entry name" value="DUF7109"/>
    <property type="match status" value="1"/>
</dbReference>
<evidence type="ECO:0000313" key="1">
    <source>
        <dbReference type="EMBL" id="SDJ77578.1"/>
    </source>
</evidence>
<accession>A0A1G8WGY7</accession>
<reference evidence="1 2" key="1">
    <citation type="submission" date="2016-10" db="EMBL/GenBank/DDBJ databases">
        <authorList>
            <person name="de Groot N.N."/>
        </authorList>
    </citation>
    <scope>NUCLEOTIDE SEQUENCE [LARGE SCALE GENOMIC DNA]</scope>
    <source>
        <strain evidence="1 2">IBRC-M10015</strain>
    </source>
</reference>
<protein>
    <submittedName>
        <fullName evidence="1">Uncharacterized protein</fullName>
    </submittedName>
</protein>
<dbReference type="Proteomes" id="UP000198856">
    <property type="component" value="Unassembled WGS sequence"/>
</dbReference>
<dbReference type="EMBL" id="FNFC01000009">
    <property type="protein sequence ID" value="SDJ77578.1"/>
    <property type="molecule type" value="Genomic_DNA"/>
</dbReference>
<organism evidence="1 2">
    <name type="scientific">Halovenus aranensis</name>
    <dbReference type="NCBI Taxonomy" id="890420"/>
    <lineage>
        <taxon>Archaea</taxon>
        <taxon>Methanobacteriati</taxon>
        <taxon>Methanobacteriota</taxon>
        <taxon>Stenosarchaea group</taxon>
        <taxon>Halobacteria</taxon>
        <taxon>Halobacteriales</taxon>
        <taxon>Haloarculaceae</taxon>
        <taxon>Halovenus</taxon>
    </lineage>
</organism>
<gene>
    <name evidence="1" type="ORF">SAMN05216226_10922</name>
</gene>
<proteinExistence type="predicted"/>
<dbReference type="STRING" id="890420.SAMN05216226_10922"/>
<evidence type="ECO:0000313" key="2">
    <source>
        <dbReference type="Proteomes" id="UP000198856"/>
    </source>
</evidence>
<name>A0A1G8WGY7_9EURY</name>